<keyword evidence="3" id="KW-1185">Reference proteome</keyword>
<name>A0A550CFG0_9AGAR</name>
<feature type="region of interest" description="Disordered" evidence="1">
    <location>
        <begin position="270"/>
        <end position="289"/>
    </location>
</feature>
<gene>
    <name evidence="2" type="ORF">BD626DRAFT_568821</name>
</gene>
<sequence>MLAVSSDCVSTRKNAEECPIVSHRIITLDAGRYRRQIEHFEYHWGLQKGELDLDSPHNHIELRSDMDERLRDLEWTLVPTSETLQLMLEVSKYNMTASLESRKHCLNEFPDAEHEYDIVPLFLLQNGRPALYVNEGKSTKTFRAPYKALPRIKSRAHPFFVVWMASEQLVGTAPILFSEKKSTSLTAPVGRVVHCWTQEPPQAFLIGPDVWKEHRHPLSDDGYVARFALRDSRKGNAAKESRVRKTTRAPCRQAKSTTVITPYARCDSRPARTRGSALPRSGVDSGDEGGKGYDVAELRAWVDSIVPQTIAEASNCWDPAWLDHELGTDEDLARYRREAARDVAEALDPQMYADTCGTLTYKSVDRSRVCSNVWARSAYDVCLWADDPYAR</sequence>
<evidence type="ECO:0000313" key="2">
    <source>
        <dbReference type="EMBL" id="TRM63416.1"/>
    </source>
</evidence>
<dbReference type="EMBL" id="VDMD01000009">
    <property type="protein sequence ID" value="TRM63416.1"/>
    <property type="molecule type" value="Genomic_DNA"/>
</dbReference>
<dbReference type="STRING" id="97359.A0A550CFG0"/>
<dbReference type="OrthoDB" id="2892218at2759"/>
<dbReference type="AlphaFoldDB" id="A0A550CFG0"/>
<protein>
    <recommendedName>
        <fullName evidence="4">HNH nuclease domain-containing protein</fullName>
    </recommendedName>
</protein>
<reference evidence="2 3" key="1">
    <citation type="journal article" date="2019" name="New Phytol.">
        <title>Comparative genomics reveals unique wood-decay strategies and fruiting body development in the Schizophyllaceae.</title>
        <authorList>
            <person name="Almasi E."/>
            <person name="Sahu N."/>
            <person name="Krizsan K."/>
            <person name="Balint B."/>
            <person name="Kovacs G.M."/>
            <person name="Kiss B."/>
            <person name="Cseklye J."/>
            <person name="Drula E."/>
            <person name="Henrissat B."/>
            <person name="Nagy I."/>
            <person name="Chovatia M."/>
            <person name="Adam C."/>
            <person name="LaButti K."/>
            <person name="Lipzen A."/>
            <person name="Riley R."/>
            <person name="Grigoriev I.V."/>
            <person name="Nagy L.G."/>
        </authorList>
    </citation>
    <scope>NUCLEOTIDE SEQUENCE [LARGE SCALE GENOMIC DNA]</scope>
    <source>
        <strain evidence="2 3">NL-1724</strain>
    </source>
</reference>
<proteinExistence type="predicted"/>
<evidence type="ECO:0008006" key="4">
    <source>
        <dbReference type="Google" id="ProtNLM"/>
    </source>
</evidence>
<accession>A0A550CFG0</accession>
<evidence type="ECO:0000313" key="3">
    <source>
        <dbReference type="Proteomes" id="UP000320762"/>
    </source>
</evidence>
<organism evidence="2 3">
    <name type="scientific">Schizophyllum amplum</name>
    <dbReference type="NCBI Taxonomy" id="97359"/>
    <lineage>
        <taxon>Eukaryota</taxon>
        <taxon>Fungi</taxon>
        <taxon>Dikarya</taxon>
        <taxon>Basidiomycota</taxon>
        <taxon>Agaricomycotina</taxon>
        <taxon>Agaricomycetes</taxon>
        <taxon>Agaricomycetidae</taxon>
        <taxon>Agaricales</taxon>
        <taxon>Schizophyllaceae</taxon>
        <taxon>Schizophyllum</taxon>
    </lineage>
</organism>
<dbReference type="Proteomes" id="UP000320762">
    <property type="component" value="Unassembled WGS sequence"/>
</dbReference>
<evidence type="ECO:0000256" key="1">
    <source>
        <dbReference type="SAM" id="MobiDB-lite"/>
    </source>
</evidence>
<comment type="caution">
    <text evidence="2">The sequence shown here is derived from an EMBL/GenBank/DDBJ whole genome shotgun (WGS) entry which is preliminary data.</text>
</comment>